<protein>
    <submittedName>
        <fullName evidence="1">Uncharacterized protein</fullName>
    </submittedName>
</protein>
<evidence type="ECO:0000313" key="1">
    <source>
        <dbReference type="EMBL" id="CAB4120786.1"/>
    </source>
</evidence>
<dbReference type="EMBL" id="LR796135">
    <property type="protein sequence ID" value="CAB4120786.1"/>
    <property type="molecule type" value="Genomic_DNA"/>
</dbReference>
<reference evidence="1" key="1">
    <citation type="submission" date="2020-04" db="EMBL/GenBank/DDBJ databases">
        <authorList>
            <person name="Chiriac C."/>
            <person name="Salcher M."/>
            <person name="Ghai R."/>
            <person name="Kavagutti S V."/>
        </authorList>
    </citation>
    <scope>NUCLEOTIDE SEQUENCE</scope>
</reference>
<organism evidence="1">
    <name type="scientific">uncultured Caudovirales phage</name>
    <dbReference type="NCBI Taxonomy" id="2100421"/>
    <lineage>
        <taxon>Viruses</taxon>
        <taxon>Duplodnaviria</taxon>
        <taxon>Heunggongvirae</taxon>
        <taxon>Uroviricota</taxon>
        <taxon>Caudoviricetes</taxon>
        <taxon>Peduoviridae</taxon>
        <taxon>Maltschvirus</taxon>
        <taxon>Maltschvirus maltsch</taxon>
    </lineage>
</organism>
<name>A0A6J5KHV8_9CAUD</name>
<accession>A0A6J5KHV8</accession>
<sequence length="193" mass="20481">MIAGCGQPQRAALGRSEGAFGMARAMWMRPAGFGSALRVCSLCLTKSSCTDATIPSASIQNTSRLARKAIMSRTCGRRVAPTSKRSDQALPRGGQLLQATQTAASVVKSTGVMARACQVNLTVTPRYPMRQSGRYAHSQAQCRSARLPSNTAYIRPLFGESLIARVGRMWSNATPALALCAAALRAKESSDGE</sequence>
<proteinExistence type="predicted"/>
<gene>
    <name evidence="1" type="ORF">UFOVP5_23</name>
</gene>